<dbReference type="Proteomes" id="UP000299102">
    <property type="component" value="Unassembled WGS sequence"/>
</dbReference>
<comment type="caution">
    <text evidence="1">The sequence shown here is derived from an EMBL/GenBank/DDBJ whole genome shotgun (WGS) entry which is preliminary data.</text>
</comment>
<reference evidence="1 2" key="1">
    <citation type="journal article" date="2019" name="Commun. Biol.">
        <title>The bagworm genome reveals a unique fibroin gene that provides high tensile strength.</title>
        <authorList>
            <person name="Kono N."/>
            <person name="Nakamura H."/>
            <person name="Ohtoshi R."/>
            <person name="Tomita M."/>
            <person name="Numata K."/>
            <person name="Arakawa K."/>
        </authorList>
    </citation>
    <scope>NUCLEOTIDE SEQUENCE [LARGE SCALE GENOMIC DNA]</scope>
</reference>
<keyword evidence="2" id="KW-1185">Reference proteome</keyword>
<gene>
    <name evidence="1" type="ORF">EVAR_10627_1</name>
</gene>
<proteinExistence type="predicted"/>
<evidence type="ECO:0000313" key="1">
    <source>
        <dbReference type="EMBL" id="GBP20362.1"/>
    </source>
</evidence>
<evidence type="ECO:0000313" key="2">
    <source>
        <dbReference type="Proteomes" id="UP000299102"/>
    </source>
</evidence>
<dbReference type="AlphaFoldDB" id="A0A4C1U224"/>
<sequence>MKENPAASLFFPNFFQNKSLYHEPHGTDVFGRGHRRTSLTQIVSQIRAITVKLVINSSKGWSIIMKGQLKSVITLLLA</sequence>
<dbReference type="EMBL" id="BGZK01000117">
    <property type="protein sequence ID" value="GBP20362.1"/>
    <property type="molecule type" value="Genomic_DNA"/>
</dbReference>
<accession>A0A4C1U224</accession>
<protein>
    <submittedName>
        <fullName evidence="1">Uncharacterized protein</fullName>
    </submittedName>
</protein>
<name>A0A4C1U224_EUMVA</name>
<organism evidence="1 2">
    <name type="scientific">Eumeta variegata</name>
    <name type="common">Bagworm moth</name>
    <name type="synonym">Eumeta japonica</name>
    <dbReference type="NCBI Taxonomy" id="151549"/>
    <lineage>
        <taxon>Eukaryota</taxon>
        <taxon>Metazoa</taxon>
        <taxon>Ecdysozoa</taxon>
        <taxon>Arthropoda</taxon>
        <taxon>Hexapoda</taxon>
        <taxon>Insecta</taxon>
        <taxon>Pterygota</taxon>
        <taxon>Neoptera</taxon>
        <taxon>Endopterygota</taxon>
        <taxon>Lepidoptera</taxon>
        <taxon>Glossata</taxon>
        <taxon>Ditrysia</taxon>
        <taxon>Tineoidea</taxon>
        <taxon>Psychidae</taxon>
        <taxon>Oiketicinae</taxon>
        <taxon>Eumeta</taxon>
    </lineage>
</organism>